<feature type="transmembrane region" description="Helical" evidence="1">
    <location>
        <begin position="264"/>
        <end position="289"/>
    </location>
</feature>
<dbReference type="Proteomes" id="UP001275932">
    <property type="component" value="Unassembled WGS sequence"/>
</dbReference>
<keyword evidence="1" id="KW-0812">Transmembrane</keyword>
<keyword evidence="3" id="KW-1185">Reference proteome</keyword>
<evidence type="ECO:0000313" key="3">
    <source>
        <dbReference type="Proteomes" id="UP001275932"/>
    </source>
</evidence>
<feature type="transmembrane region" description="Helical" evidence="1">
    <location>
        <begin position="106"/>
        <end position="128"/>
    </location>
</feature>
<dbReference type="InterPro" id="IPR021296">
    <property type="entry name" value="DUF2868"/>
</dbReference>
<organism evidence="2 3">
    <name type="scientific">Intestinicryptomonas porci</name>
    <dbReference type="NCBI Taxonomy" id="2926320"/>
    <lineage>
        <taxon>Bacteria</taxon>
        <taxon>Pseudomonadati</taxon>
        <taxon>Verrucomicrobiota</taxon>
        <taxon>Opitutia</taxon>
        <taxon>Opitutales</taxon>
        <taxon>Intestinicryptomonaceae</taxon>
        <taxon>Intestinicryptomonas</taxon>
    </lineage>
</organism>
<keyword evidence="1" id="KW-1133">Transmembrane helix</keyword>
<evidence type="ECO:0000313" key="2">
    <source>
        <dbReference type="EMBL" id="MDX8414807.1"/>
    </source>
</evidence>
<evidence type="ECO:0000256" key="1">
    <source>
        <dbReference type="SAM" id="Phobius"/>
    </source>
</evidence>
<proteinExistence type="predicted"/>
<gene>
    <name evidence="2" type="ORF">MOX91_01220</name>
</gene>
<reference evidence="2 3" key="1">
    <citation type="submission" date="2022-03" db="EMBL/GenBank/DDBJ databases">
        <title>Novel taxa within the pig intestine.</title>
        <authorList>
            <person name="Wylensek D."/>
            <person name="Bishof K."/>
            <person name="Afrizal A."/>
            <person name="Clavel T."/>
        </authorList>
    </citation>
    <scope>NUCLEOTIDE SEQUENCE [LARGE SCALE GENOMIC DNA]</scope>
    <source>
        <strain evidence="2 3">CLA-KB-P66</strain>
    </source>
</reference>
<comment type="caution">
    <text evidence="2">The sequence shown here is derived from an EMBL/GenBank/DDBJ whole genome shotgun (WGS) entry which is preliminary data.</text>
</comment>
<feature type="transmembrane region" description="Helical" evidence="1">
    <location>
        <begin position="72"/>
        <end position="94"/>
    </location>
</feature>
<dbReference type="EMBL" id="JALBUT010000001">
    <property type="protein sequence ID" value="MDX8414807.1"/>
    <property type="molecule type" value="Genomic_DNA"/>
</dbReference>
<accession>A0ABU4WH44</accession>
<name>A0ABU4WH44_9BACT</name>
<feature type="transmembrane region" description="Helical" evidence="1">
    <location>
        <begin position="171"/>
        <end position="192"/>
    </location>
</feature>
<keyword evidence="1" id="KW-0472">Membrane</keyword>
<dbReference type="RefSeq" id="WP_370396254.1">
    <property type="nucleotide sequence ID" value="NZ_JALBUT010000001.1"/>
</dbReference>
<protein>
    <submittedName>
        <fullName evidence="2">DUF2868 domain-containing protein</fullName>
    </submittedName>
</protein>
<dbReference type="Pfam" id="PF11067">
    <property type="entry name" value="DUF2868"/>
    <property type="match status" value="1"/>
</dbReference>
<sequence length="459" mass="51431">MKHLSSEDIIDLEIFISRDENLSDEFKSARDFKIYSTASDLEKKDEMSLLRHWLSAMREASLHRSAGANAVWLFRIVSAILFFAGLFAVGMPLAGAFFNGADFGGVINVSFFFITCVLVPLLLLFSAFFFAPTFGRVVDFFVSFILSRFFKDKGGLGALYGANKKWIFLKGAIAAQFLGLGVACGIFLIQLFKPMFNEYEYGWRTTMPRIVTSERMGKFVGVVSLPWSVFAGEGTGYPSLEQIEKSKFLAGEGAKLTSESCEAWAIFFIMASFFYGVFLRGAILAFFYFKISRTFGVNRIRNDRKISDIIRRMEFASCDNSLKLSGLPSEGKPSVLVLLRSDLSAFSDVILNSVKASLNEQGAEIASYSFGREIFSEDFEKAIAPKKNIALVLLSDDYNEEVFENIENLVNKFPDKFVSVHLLGRLSKAQGVFRAPGAVEKSWWSRKINSISSRNIKLF</sequence>